<proteinExistence type="predicted"/>
<accession>Q8WRX6</accession>
<sequence length="476" mass="53902">MDGGKFCIEKLRSGGYETWRFKVEMLLVRENLWKFESTAAPESLTETWKEGDAKARATIALLVDDCQHPLIRDCKTAKGTWDALQKHHQKTTMSTKVSLLKKLCKAEYDESGDMEAHLFRMDELFSSLMNAGQELDSSLKVAMVLKSMPESYDHLTTTLETRSDDDLTMELVKSKLLDEAQKRMEKSHQSESILRVGPEKKITCHRCRKPGHMKRDCPMESNNTPTSTTMRDYSRKNENCSSSGGQRESLKPKPKGKVAKSSEFSFTVGVVSKKREQPKSWIIDSGATSHMCCDRAFFDELKQSTGVSITLADGNETVVKGVGSGHLYYYEENGDRRKITLNDVYYVPELESNLISVGKLVNKGAKVTFDETRGCVVECEGILATVGQWKHEGCSSHERLHPFMASQAASGTGTLTQFSELRVKAWRREFLSKNATFSRPVSVVLKGRLLENPSRRLRNDKQREFWTWYTRTSVVP</sequence>
<dbReference type="InterPro" id="IPR001878">
    <property type="entry name" value="Znf_CCHC"/>
</dbReference>
<dbReference type="VEuPathDB" id="VectorBase:AGAMI1_001094"/>
<feature type="domain" description="CCHC-type" evidence="3">
    <location>
        <begin position="204"/>
        <end position="218"/>
    </location>
</feature>
<dbReference type="GO" id="GO:0008270">
    <property type="term" value="F:zinc ion binding"/>
    <property type="evidence" value="ECO:0007669"/>
    <property type="project" value="UniProtKB-KW"/>
</dbReference>
<organism evidence="4">
    <name type="scientific">Anopheles gambiae</name>
    <name type="common">African malaria mosquito</name>
    <dbReference type="NCBI Taxonomy" id="7165"/>
    <lineage>
        <taxon>Eukaryota</taxon>
        <taxon>Metazoa</taxon>
        <taxon>Ecdysozoa</taxon>
        <taxon>Arthropoda</taxon>
        <taxon>Hexapoda</taxon>
        <taxon>Insecta</taxon>
        <taxon>Pterygota</taxon>
        <taxon>Neoptera</taxon>
        <taxon>Endopterygota</taxon>
        <taxon>Diptera</taxon>
        <taxon>Nematocera</taxon>
        <taxon>Culicoidea</taxon>
        <taxon>Culicidae</taxon>
        <taxon>Anophelinae</taxon>
        <taxon>Anopheles</taxon>
    </lineage>
</organism>
<keyword evidence="1" id="KW-0862">Zinc</keyword>
<keyword evidence="1" id="KW-0863">Zinc-finger</keyword>
<protein>
    <submittedName>
        <fullName evidence="4">Gag polyprotein</fullName>
    </submittedName>
</protein>
<dbReference type="Pfam" id="PF00098">
    <property type="entry name" value="zf-CCHC"/>
    <property type="match status" value="1"/>
</dbReference>
<dbReference type="SUPFAM" id="SSF57756">
    <property type="entry name" value="Retrovirus zinc finger-like domains"/>
    <property type="match status" value="1"/>
</dbReference>
<reference evidence="4" key="1">
    <citation type="submission" date="2001-05" db="EMBL/GenBank/DDBJ databases">
        <authorList>
            <person name="Rohr C.J.B."/>
            <person name="Ranson H."/>
            <person name="Wang X."/>
            <person name="Besansky N.J."/>
        </authorList>
    </citation>
    <scope>NUCLEOTIDE SEQUENCE</scope>
    <source>
        <strain evidence="4">SUA</strain>
    </source>
</reference>
<name>Q8WRX6_ANOGA</name>
<evidence type="ECO:0000256" key="2">
    <source>
        <dbReference type="SAM" id="MobiDB-lite"/>
    </source>
</evidence>
<dbReference type="InterPro" id="IPR036875">
    <property type="entry name" value="Znf_CCHC_sf"/>
</dbReference>
<dbReference type="EMBL" id="AF387862">
    <property type="protein sequence ID" value="AAL56547.1"/>
    <property type="molecule type" value="Genomic_DNA"/>
</dbReference>
<evidence type="ECO:0000256" key="1">
    <source>
        <dbReference type="PROSITE-ProRule" id="PRU00047"/>
    </source>
</evidence>
<evidence type="ECO:0000313" key="4">
    <source>
        <dbReference type="EMBL" id="AAL56547.1"/>
    </source>
</evidence>
<reference evidence="4" key="2">
    <citation type="journal article" date="2002" name="Mol. Biol. Evol.">
        <title>Structure and evolution of mtanga, a retrotransposon actively expressed on the Y chromosome of the African malaria vector Anopheles gambiae.</title>
        <authorList>
            <person name="Rohr C.J."/>
            <person name="Ranson H."/>
            <person name="Wang X."/>
            <person name="Besansky N.J."/>
        </authorList>
    </citation>
    <scope>NUCLEOTIDE SEQUENCE</scope>
    <source>
        <strain evidence="4">SUA</strain>
    </source>
</reference>
<dbReference type="InterPro" id="IPR054722">
    <property type="entry name" value="PolX-like_BBD"/>
</dbReference>
<dbReference type="Pfam" id="PF22936">
    <property type="entry name" value="Pol_BBD"/>
    <property type="match status" value="1"/>
</dbReference>
<keyword evidence="1" id="KW-0479">Metal-binding</keyword>
<dbReference type="Pfam" id="PF14223">
    <property type="entry name" value="Retrotran_gag_2"/>
    <property type="match status" value="1"/>
</dbReference>
<feature type="region of interest" description="Disordered" evidence="2">
    <location>
        <begin position="215"/>
        <end position="258"/>
    </location>
</feature>
<dbReference type="Gene3D" id="4.10.60.10">
    <property type="entry name" value="Zinc finger, CCHC-type"/>
    <property type="match status" value="1"/>
</dbReference>
<feature type="compositionally biased region" description="Polar residues" evidence="2">
    <location>
        <begin position="220"/>
        <end position="231"/>
    </location>
</feature>
<dbReference type="AlphaFoldDB" id="Q8WRX6"/>
<dbReference type="SMART" id="SM00343">
    <property type="entry name" value="ZnF_C2HC"/>
    <property type="match status" value="1"/>
</dbReference>
<evidence type="ECO:0000259" key="3">
    <source>
        <dbReference type="PROSITE" id="PS50158"/>
    </source>
</evidence>
<dbReference type="PANTHER" id="PTHR47592">
    <property type="entry name" value="PBF68 PROTEIN"/>
    <property type="match status" value="1"/>
</dbReference>
<dbReference type="GO" id="GO:0003676">
    <property type="term" value="F:nucleic acid binding"/>
    <property type="evidence" value="ECO:0007669"/>
    <property type="project" value="InterPro"/>
</dbReference>
<dbReference type="PROSITE" id="PS50158">
    <property type="entry name" value="ZF_CCHC"/>
    <property type="match status" value="1"/>
</dbReference>